<evidence type="ECO:0000313" key="2">
    <source>
        <dbReference type="EMBL" id="WAC03248.1"/>
    </source>
</evidence>
<keyword evidence="3" id="KW-1185">Reference proteome</keyword>
<dbReference type="KEGG" id="lnu:N7U66_06660"/>
<dbReference type="Gene3D" id="2.160.20.120">
    <property type="match status" value="1"/>
</dbReference>
<protein>
    <submittedName>
        <fullName evidence="2">DUF2807 domain-containing protein</fullName>
    </submittedName>
</protein>
<dbReference type="Proteomes" id="UP001164705">
    <property type="component" value="Chromosome"/>
</dbReference>
<proteinExistence type="predicted"/>
<dbReference type="AlphaFoldDB" id="A0A9E8MX97"/>
<dbReference type="InterPro" id="IPR021255">
    <property type="entry name" value="DUF2807"/>
</dbReference>
<dbReference type="RefSeq" id="WP_267677824.1">
    <property type="nucleotide sequence ID" value="NZ_CP113088.1"/>
</dbReference>
<organism evidence="2 3">
    <name type="scientific">Lacinutrix neustonica</name>
    <dbReference type="NCBI Taxonomy" id="2980107"/>
    <lineage>
        <taxon>Bacteria</taxon>
        <taxon>Pseudomonadati</taxon>
        <taxon>Bacteroidota</taxon>
        <taxon>Flavobacteriia</taxon>
        <taxon>Flavobacteriales</taxon>
        <taxon>Flavobacteriaceae</taxon>
        <taxon>Lacinutrix</taxon>
    </lineage>
</organism>
<name>A0A9E8MX97_9FLAO</name>
<sequence>MKTKLHLLLLTTFITLTGFSQSSEKIKGNRNVTTQITEILNFNRLLIGDDFKLKIKYGDQAAVHIDTDDNLHEVINFAVDDTGTLSFKTNKRITSSKTMDITVIYKDSLKIIELKEDAEITATVDLKLKDFILKTKESAKAYMTLEADHFTYITAGKSESELNVTANTITLEMSDNSDLEALFNASTINMNLLQRSDAKIEGDVDDLIIKADNNITLKADKLEAKNCNLLTEGRSEIYLQATKNLTIEASVIQKRTYMGTRK</sequence>
<dbReference type="Pfam" id="PF10988">
    <property type="entry name" value="DUF2807"/>
    <property type="match status" value="1"/>
</dbReference>
<evidence type="ECO:0000259" key="1">
    <source>
        <dbReference type="Pfam" id="PF10988"/>
    </source>
</evidence>
<accession>A0A9E8MX97</accession>
<evidence type="ECO:0000313" key="3">
    <source>
        <dbReference type="Proteomes" id="UP001164705"/>
    </source>
</evidence>
<dbReference type="EMBL" id="CP113088">
    <property type="protein sequence ID" value="WAC03248.1"/>
    <property type="molecule type" value="Genomic_DNA"/>
</dbReference>
<gene>
    <name evidence="2" type="ORF">N7U66_06660</name>
</gene>
<reference evidence="2" key="1">
    <citation type="submission" date="2022-11" db="EMBL/GenBank/DDBJ databases">
        <title>Lacinutrix neustonica HL-RS19T sp. nov., isolated from the surface microlayer sample of brackish Lake Shihwa.</title>
        <authorList>
            <person name="Choi J.Y."/>
            <person name="Hwang C.Y."/>
        </authorList>
    </citation>
    <scope>NUCLEOTIDE SEQUENCE</scope>
    <source>
        <strain evidence="2">HL-RS19</strain>
    </source>
</reference>
<feature type="domain" description="Putative auto-transporter adhesin head GIN" evidence="1">
    <location>
        <begin position="41"/>
        <end position="181"/>
    </location>
</feature>